<proteinExistence type="predicted"/>
<organism evidence="2 3">
    <name type="scientific">Podarcis muralis</name>
    <name type="common">Wall lizard</name>
    <name type="synonym">Lacerta muralis</name>
    <dbReference type="NCBI Taxonomy" id="64176"/>
    <lineage>
        <taxon>Eukaryota</taxon>
        <taxon>Metazoa</taxon>
        <taxon>Chordata</taxon>
        <taxon>Craniata</taxon>
        <taxon>Vertebrata</taxon>
        <taxon>Euteleostomi</taxon>
        <taxon>Lepidosauria</taxon>
        <taxon>Squamata</taxon>
        <taxon>Bifurcata</taxon>
        <taxon>Unidentata</taxon>
        <taxon>Episquamata</taxon>
        <taxon>Laterata</taxon>
        <taxon>Lacertibaenia</taxon>
        <taxon>Lacertidae</taxon>
        <taxon>Podarcis</taxon>
    </lineage>
</organism>
<evidence type="ECO:0000256" key="1">
    <source>
        <dbReference type="SAM" id="MobiDB-lite"/>
    </source>
</evidence>
<protein>
    <recommendedName>
        <fullName evidence="4">60S ribosomal protein L28</fullName>
    </recommendedName>
</protein>
<reference evidence="2" key="2">
    <citation type="submission" date="2025-09" db="UniProtKB">
        <authorList>
            <consortium name="Ensembl"/>
        </authorList>
    </citation>
    <scope>IDENTIFICATION</scope>
</reference>
<evidence type="ECO:0000313" key="2">
    <source>
        <dbReference type="Ensembl" id="ENSPMRP00000034025.1"/>
    </source>
</evidence>
<reference evidence="2" key="1">
    <citation type="submission" date="2025-08" db="UniProtKB">
        <authorList>
            <consortium name="Ensembl"/>
        </authorList>
    </citation>
    <scope>IDENTIFICATION</scope>
</reference>
<accession>A0A670KCD6</accession>
<dbReference type="Proteomes" id="UP000472272">
    <property type="component" value="Unplaced"/>
</dbReference>
<sequence>MSAILSLSKETGQIYSTETNRPQSPQLFPLQWTDSSQDCWGGTAADGRALLWSSRSVQASGSQPPLTRRSPSTKMPVPLLAASATSIRKNNYHKDLRTAALRRASAILRSQKPVVAKKKRTPGYKGYIKHSPRSP</sequence>
<evidence type="ECO:0000313" key="3">
    <source>
        <dbReference type="Proteomes" id="UP000472272"/>
    </source>
</evidence>
<feature type="region of interest" description="Disordered" evidence="1">
    <location>
        <begin position="1"/>
        <end position="25"/>
    </location>
</feature>
<feature type="region of interest" description="Disordered" evidence="1">
    <location>
        <begin position="114"/>
        <end position="135"/>
    </location>
</feature>
<dbReference type="Gene3D" id="3.30.390.110">
    <property type="match status" value="1"/>
</dbReference>
<dbReference type="AlphaFoldDB" id="A0A670KCD6"/>
<name>A0A670KCD6_PODMU</name>
<feature type="compositionally biased region" description="Basic residues" evidence="1">
    <location>
        <begin position="115"/>
        <end position="135"/>
    </location>
</feature>
<feature type="compositionally biased region" description="Polar residues" evidence="1">
    <location>
        <begin position="8"/>
        <end position="25"/>
    </location>
</feature>
<feature type="region of interest" description="Disordered" evidence="1">
    <location>
        <begin position="55"/>
        <end position="75"/>
    </location>
</feature>
<dbReference type="Ensembl" id="ENSPMRT00000036088.1">
    <property type="protein sequence ID" value="ENSPMRP00000034025.1"/>
    <property type="gene ID" value="ENSPMRG00000022073.1"/>
</dbReference>
<feature type="compositionally biased region" description="Polar residues" evidence="1">
    <location>
        <begin position="55"/>
        <end position="73"/>
    </location>
</feature>
<evidence type="ECO:0008006" key="4">
    <source>
        <dbReference type="Google" id="ProtNLM"/>
    </source>
</evidence>
<keyword evidence="3" id="KW-1185">Reference proteome</keyword>